<feature type="compositionally biased region" description="Basic and acidic residues" evidence="1">
    <location>
        <begin position="37"/>
        <end position="47"/>
    </location>
</feature>
<feature type="compositionally biased region" description="Polar residues" evidence="1">
    <location>
        <begin position="282"/>
        <end position="298"/>
    </location>
</feature>
<reference evidence="2" key="1">
    <citation type="submission" date="2022-10" db="EMBL/GenBank/DDBJ databases">
        <title>Culturing micro-colonial fungi from biological soil crusts in the Mojave desert and describing Neophaeococcomyces mojavensis, and introducing the new genera and species Taxawa tesnikishii.</title>
        <authorList>
            <person name="Kurbessoian T."/>
            <person name="Stajich J.E."/>
        </authorList>
    </citation>
    <scope>NUCLEOTIDE SEQUENCE</scope>
    <source>
        <strain evidence="2">TK_41</strain>
    </source>
</reference>
<name>A0AA38X339_9EURO</name>
<feature type="compositionally biased region" description="Polar residues" evidence="1">
    <location>
        <begin position="153"/>
        <end position="162"/>
    </location>
</feature>
<sequence>MMDEEDRPNNDISTEHNKTSKRDRFKGALSRTKSKFKKDNDKPKEEAALPDDVNDFLAAGRTSTSSRASTGETPQRHPTVVTTNEQTSSPVSARPSTSDSFTNSVASQRSPRKLPVPKIDVSTAQRWPRAQPVGLGTAEQDINDFLRPEYQVRSQSASSFSNKPKKKGRGRGLSVSFIEAPPVIIGEGGDNAPTPPLEIGKARQRARSASPMPSRGQVPPEAPNGTYGKRPSPVPPPILQAHAPPDVLRPRGLQRVQTAGFAANAPGASGLDKEFEMTLRMGSNTTSPASAGGSTPNTPDIIAPKPIRVVQPPPAVLEEPTEPHIVKKGLADTNLREKFREGDALRMHLEKESPEVVDEIREGRSLRRHTP</sequence>
<feature type="region of interest" description="Disordered" evidence="1">
    <location>
        <begin position="282"/>
        <end position="306"/>
    </location>
</feature>
<feature type="region of interest" description="Disordered" evidence="1">
    <location>
        <begin position="350"/>
        <end position="371"/>
    </location>
</feature>
<dbReference type="Proteomes" id="UP001172673">
    <property type="component" value="Unassembled WGS sequence"/>
</dbReference>
<organism evidence="2 3">
    <name type="scientific">Cladophialophora chaetospira</name>
    <dbReference type="NCBI Taxonomy" id="386627"/>
    <lineage>
        <taxon>Eukaryota</taxon>
        <taxon>Fungi</taxon>
        <taxon>Dikarya</taxon>
        <taxon>Ascomycota</taxon>
        <taxon>Pezizomycotina</taxon>
        <taxon>Eurotiomycetes</taxon>
        <taxon>Chaetothyriomycetidae</taxon>
        <taxon>Chaetothyriales</taxon>
        <taxon>Herpotrichiellaceae</taxon>
        <taxon>Cladophialophora</taxon>
    </lineage>
</organism>
<feature type="compositionally biased region" description="Low complexity" evidence="1">
    <location>
        <begin position="58"/>
        <end position="71"/>
    </location>
</feature>
<feature type="compositionally biased region" description="Polar residues" evidence="1">
    <location>
        <begin position="80"/>
        <end position="109"/>
    </location>
</feature>
<gene>
    <name evidence="2" type="ORF">H2200_009664</name>
</gene>
<feature type="region of interest" description="Disordered" evidence="1">
    <location>
        <begin position="153"/>
        <end position="245"/>
    </location>
</feature>
<keyword evidence="3" id="KW-1185">Reference proteome</keyword>
<dbReference type="AlphaFoldDB" id="A0AA38X339"/>
<protein>
    <submittedName>
        <fullName evidence="2">Uncharacterized protein</fullName>
    </submittedName>
</protein>
<feature type="region of interest" description="Disordered" evidence="1">
    <location>
        <begin position="1"/>
        <end position="139"/>
    </location>
</feature>
<proteinExistence type="predicted"/>
<accession>A0AA38X339</accession>
<dbReference type="EMBL" id="JAPDRK010000015">
    <property type="protein sequence ID" value="KAJ9605815.1"/>
    <property type="molecule type" value="Genomic_DNA"/>
</dbReference>
<feature type="compositionally biased region" description="Basic and acidic residues" evidence="1">
    <location>
        <begin position="7"/>
        <end position="26"/>
    </location>
</feature>
<feature type="compositionally biased region" description="Basic and acidic residues" evidence="1">
    <location>
        <begin position="350"/>
        <end position="365"/>
    </location>
</feature>
<evidence type="ECO:0000256" key="1">
    <source>
        <dbReference type="SAM" id="MobiDB-lite"/>
    </source>
</evidence>
<evidence type="ECO:0000313" key="2">
    <source>
        <dbReference type="EMBL" id="KAJ9605815.1"/>
    </source>
</evidence>
<comment type="caution">
    <text evidence="2">The sequence shown here is derived from an EMBL/GenBank/DDBJ whole genome shotgun (WGS) entry which is preliminary data.</text>
</comment>
<evidence type="ECO:0000313" key="3">
    <source>
        <dbReference type="Proteomes" id="UP001172673"/>
    </source>
</evidence>